<dbReference type="SUPFAM" id="SSF55811">
    <property type="entry name" value="Nudix"/>
    <property type="match status" value="1"/>
</dbReference>
<evidence type="ECO:0000256" key="4">
    <source>
        <dbReference type="ARBA" id="ARBA00023204"/>
    </source>
</evidence>
<proteinExistence type="predicted"/>
<evidence type="ECO:0000256" key="2">
    <source>
        <dbReference type="ARBA" id="ARBA00022763"/>
    </source>
</evidence>
<keyword evidence="4" id="KW-0234">DNA repair</keyword>
<evidence type="ECO:0000256" key="1">
    <source>
        <dbReference type="ARBA" id="ARBA00022723"/>
    </source>
</evidence>
<comment type="caution">
    <text evidence="6">The sequence shown here is derived from an EMBL/GenBank/DDBJ whole genome shotgun (WGS) entry which is preliminary data.</text>
</comment>
<feature type="non-terminal residue" evidence="6">
    <location>
        <position position="1"/>
    </location>
</feature>
<sequence length="87" mass="10358">PMREQTNANDVISDDLGKSIETINEPVFKLKHQFTHLTWEIKVYNVTVPLNIKENDLPKQMTWFNLDDREQYTFPVPMDKIYKFIEG</sequence>
<keyword evidence="1" id="KW-0479">Metal-binding</keyword>
<evidence type="ECO:0000313" key="7">
    <source>
        <dbReference type="Proteomes" id="UP000291949"/>
    </source>
</evidence>
<dbReference type="InterPro" id="IPR029119">
    <property type="entry name" value="MutY_C"/>
</dbReference>
<dbReference type="EMBL" id="SCHC01000552">
    <property type="protein sequence ID" value="TBW68506.1"/>
    <property type="molecule type" value="Genomic_DNA"/>
</dbReference>
<dbReference type="AlphaFoldDB" id="A0A7Z7YS22"/>
<evidence type="ECO:0000256" key="3">
    <source>
        <dbReference type="ARBA" id="ARBA00022801"/>
    </source>
</evidence>
<feature type="domain" description="Adenine DNA glycosylase C-terminal" evidence="5">
    <location>
        <begin position="10"/>
        <end position="82"/>
    </location>
</feature>
<dbReference type="GO" id="GO:0006281">
    <property type="term" value="P:DNA repair"/>
    <property type="evidence" value="ECO:0007669"/>
    <property type="project" value="UniProtKB-KW"/>
</dbReference>
<dbReference type="Proteomes" id="UP000291949">
    <property type="component" value="Unassembled WGS sequence"/>
</dbReference>
<reference evidence="6 7" key="1">
    <citation type="journal article" date="2019" name="Sci. Transl. Med.">
        <title>Quorum sensing between bacterial species on the skin protects against epidermal injury in atopic dermatitis.</title>
        <authorList>
            <person name="Williams M.R."/>
        </authorList>
    </citation>
    <scope>NUCLEOTIDE SEQUENCE [LARGE SCALE GENOMIC DNA]</scope>
    <source>
        <strain evidence="6 7">H8</strain>
    </source>
</reference>
<dbReference type="Pfam" id="PF14815">
    <property type="entry name" value="NUDIX_4"/>
    <property type="match status" value="1"/>
</dbReference>
<dbReference type="InterPro" id="IPR015797">
    <property type="entry name" value="NUDIX_hydrolase-like_dom_sf"/>
</dbReference>
<evidence type="ECO:0000259" key="5">
    <source>
        <dbReference type="Pfam" id="PF14815"/>
    </source>
</evidence>
<dbReference type="RefSeq" id="WP_196211675.1">
    <property type="nucleotide sequence ID" value="NZ_SCHC01000552.1"/>
</dbReference>
<dbReference type="Gene3D" id="3.90.79.10">
    <property type="entry name" value="Nucleoside Triphosphate Pyrophosphohydrolase"/>
    <property type="match status" value="1"/>
</dbReference>
<keyword evidence="3" id="KW-0378">Hydrolase</keyword>
<protein>
    <submittedName>
        <fullName evidence="6">A/G-specific adenine glycosylase</fullName>
    </submittedName>
</protein>
<name>A0A7Z7YS22_STACP</name>
<accession>A0A7Z7YS22</accession>
<evidence type="ECO:0000313" key="6">
    <source>
        <dbReference type="EMBL" id="TBW68506.1"/>
    </source>
</evidence>
<keyword evidence="2" id="KW-0227">DNA damage</keyword>
<dbReference type="GO" id="GO:0016787">
    <property type="term" value="F:hydrolase activity"/>
    <property type="evidence" value="ECO:0007669"/>
    <property type="project" value="UniProtKB-KW"/>
</dbReference>
<organism evidence="6 7">
    <name type="scientific">Staphylococcus capitis</name>
    <dbReference type="NCBI Taxonomy" id="29388"/>
    <lineage>
        <taxon>Bacteria</taxon>
        <taxon>Bacillati</taxon>
        <taxon>Bacillota</taxon>
        <taxon>Bacilli</taxon>
        <taxon>Bacillales</taxon>
        <taxon>Staphylococcaceae</taxon>
        <taxon>Staphylococcus</taxon>
    </lineage>
</organism>
<dbReference type="GO" id="GO:0046872">
    <property type="term" value="F:metal ion binding"/>
    <property type="evidence" value="ECO:0007669"/>
    <property type="project" value="UniProtKB-KW"/>
</dbReference>
<gene>
    <name evidence="6" type="ORF">EQ811_15465</name>
</gene>